<dbReference type="GO" id="GO:0045454">
    <property type="term" value="P:cell redox homeostasis"/>
    <property type="evidence" value="ECO:0007669"/>
    <property type="project" value="TreeGrafter"/>
</dbReference>
<dbReference type="PIRSF" id="PIRSF000077">
    <property type="entry name" value="Thioredoxin"/>
    <property type="match status" value="1"/>
</dbReference>
<dbReference type="RefSeq" id="WP_102372805.1">
    <property type="nucleotide sequence ID" value="NZ_CALUIL010000002.1"/>
</dbReference>
<dbReference type="CDD" id="cd02947">
    <property type="entry name" value="TRX_family"/>
    <property type="match status" value="1"/>
</dbReference>
<keyword evidence="3" id="KW-0249">Electron transport</keyword>
<evidence type="ECO:0000256" key="1">
    <source>
        <dbReference type="ARBA" id="ARBA00008987"/>
    </source>
</evidence>
<dbReference type="PANTHER" id="PTHR45663">
    <property type="entry name" value="GEO12009P1"/>
    <property type="match status" value="1"/>
</dbReference>
<dbReference type="Gene3D" id="3.40.30.10">
    <property type="entry name" value="Glutaredoxin"/>
    <property type="match status" value="1"/>
</dbReference>
<dbReference type="PRINTS" id="PR00421">
    <property type="entry name" value="THIOREDOXIN"/>
</dbReference>
<dbReference type="InterPro" id="IPR005746">
    <property type="entry name" value="Thioredoxin"/>
</dbReference>
<dbReference type="EMBL" id="DYUZ01000017">
    <property type="protein sequence ID" value="HJG37150.1"/>
    <property type="molecule type" value="Genomic_DNA"/>
</dbReference>
<dbReference type="PROSITE" id="PS00194">
    <property type="entry name" value="THIOREDOXIN_1"/>
    <property type="match status" value="1"/>
</dbReference>
<dbReference type="OrthoDB" id="9790390at2"/>
<keyword evidence="4 9" id="KW-1015">Disulfide bond</keyword>
<dbReference type="InterPro" id="IPR017937">
    <property type="entry name" value="Thioredoxin_CS"/>
</dbReference>
<dbReference type="GO" id="GO:0015035">
    <property type="term" value="F:protein-disulfide reductase activity"/>
    <property type="evidence" value="ECO:0007669"/>
    <property type="project" value="UniProtKB-UniRule"/>
</dbReference>
<keyword evidence="5 9" id="KW-0676">Redox-active center</keyword>
<evidence type="ECO:0000256" key="2">
    <source>
        <dbReference type="ARBA" id="ARBA00022448"/>
    </source>
</evidence>
<feature type="site" description="Contributes to redox potential value" evidence="8">
    <location>
        <position position="32"/>
    </location>
</feature>
<dbReference type="SUPFAM" id="SSF52833">
    <property type="entry name" value="Thioredoxin-like"/>
    <property type="match status" value="1"/>
</dbReference>
<dbReference type="NCBIfam" id="TIGR01068">
    <property type="entry name" value="thioredoxin"/>
    <property type="match status" value="1"/>
</dbReference>
<evidence type="ECO:0000256" key="5">
    <source>
        <dbReference type="ARBA" id="ARBA00023284"/>
    </source>
</evidence>
<feature type="active site" description="Nucleophile" evidence="8">
    <location>
        <position position="31"/>
    </location>
</feature>
<feature type="domain" description="Thioredoxin" evidence="10">
    <location>
        <begin position="1"/>
        <end position="106"/>
    </location>
</feature>
<dbReference type="PANTHER" id="PTHR45663:SF11">
    <property type="entry name" value="GEO12009P1"/>
    <property type="match status" value="1"/>
</dbReference>
<name>A0A921IUJ7_9ACTN</name>
<feature type="site" description="Deprotonates C-terminal active site Cys" evidence="8">
    <location>
        <position position="25"/>
    </location>
</feature>
<comment type="caution">
    <text evidence="11">The sequence shown here is derived from an EMBL/GenBank/DDBJ whole genome shotgun (WGS) entry which is preliminary data.</text>
</comment>
<keyword evidence="2" id="KW-0813">Transport</keyword>
<reference evidence="11" key="1">
    <citation type="journal article" date="2021" name="PeerJ">
        <title>Extensive microbial diversity within the chicken gut microbiome revealed by metagenomics and culture.</title>
        <authorList>
            <person name="Gilroy R."/>
            <person name="Ravi A."/>
            <person name="Getino M."/>
            <person name="Pursley I."/>
            <person name="Horton D.L."/>
            <person name="Alikhan N.F."/>
            <person name="Baker D."/>
            <person name="Gharbi K."/>
            <person name="Hall N."/>
            <person name="Watson M."/>
            <person name="Adriaenssens E.M."/>
            <person name="Foster-Nyarko E."/>
            <person name="Jarju S."/>
            <person name="Secka A."/>
            <person name="Antonio M."/>
            <person name="Oren A."/>
            <person name="Chaudhuri R.R."/>
            <person name="La Ragione R."/>
            <person name="Hildebrand F."/>
            <person name="Pallen M.J."/>
        </authorList>
    </citation>
    <scope>NUCLEOTIDE SEQUENCE</scope>
    <source>
        <strain evidence="11">ChiHjej13B12-9602</strain>
    </source>
</reference>
<sequence>MSEIVNVNTQNFETLLQSDLPVLVDFWAPWCGPCRTVSPIVDELAVELAGRVLVAKCNVDENQDIAMRYRVMSIPTLIVLKNGAEAGRTVGAMPKPQLRAEIEKYL</sequence>
<evidence type="ECO:0000259" key="10">
    <source>
        <dbReference type="PROSITE" id="PS51352"/>
    </source>
</evidence>
<reference evidence="11" key="2">
    <citation type="submission" date="2021-09" db="EMBL/GenBank/DDBJ databases">
        <authorList>
            <person name="Gilroy R."/>
        </authorList>
    </citation>
    <scope>NUCLEOTIDE SEQUENCE</scope>
    <source>
        <strain evidence="11">ChiHjej13B12-9602</strain>
    </source>
</reference>
<accession>A0A921IUJ7</accession>
<dbReference type="Proteomes" id="UP000753256">
    <property type="component" value="Unassembled WGS sequence"/>
</dbReference>
<evidence type="ECO:0000313" key="11">
    <source>
        <dbReference type="EMBL" id="HJG37150.1"/>
    </source>
</evidence>
<evidence type="ECO:0000256" key="4">
    <source>
        <dbReference type="ARBA" id="ARBA00023157"/>
    </source>
</evidence>
<gene>
    <name evidence="11" type="primary">trxA</name>
    <name evidence="11" type="ORF">K8V70_04720</name>
</gene>
<evidence type="ECO:0000256" key="9">
    <source>
        <dbReference type="PIRSR" id="PIRSR000077-4"/>
    </source>
</evidence>
<evidence type="ECO:0000256" key="7">
    <source>
        <dbReference type="PIRNR" id="PIRNR000077"/>
    </source>
</evidence>
<dbReference type="AlphaFoldDB" id="A0A921IUJ7"/>
<feature type="disulfide bond" description="Redox-active" evidence="9">
    <location>
        <begin position="31"/>
        <end position="34"/>
    </location>
</feature>
<dbReference type="PROSITE" id="PS51352">
    <property type="entry name" value="THIOREDOXIN_2"/>
    <property type="match status" value="1"/>
</dbReference>
<proteinExistence type="inferred from homology"/>
<feature type="active site" description="Nucleophile" evidence="8">
    <location>
        <position position="34"/>
    </location>
</feature>
<dbReference type="FunFam" id="3.40.30.10:FF:000001">
    <property type="entry name" value="Thioredoxin"/>
    <property type="match status" value="1"/>
</dbReference>
<evidence type="ECO:0000256" key="8">
    <source>
        <dbReference type="PIRSR" id="PIRSR000077-1"/>
    </source>
</evidence>
<protein>
    <recommendedName>
        <fullName evidence="6 7">Thioredoxin</fullName>
    </recommendedName>
</protein>
<organism evidence="11 12">
    <name type="scientific">Enorma phocaeensis</name>
    <dbReference type="NCBI Taxonomy" id="1871019"/>
    <lineage>
        <taxon>Bacteria</taxon>
        <taxon>Bacillati</taxon>
        <taxon>Actinomycetota</taxon>
        <taxon>Coriobacteriia</taxon>
        <taxon>Coriobacteriales</taxon>
        <taxon>Coriobacteriaceae</taxon>
        <taxon>Enorma</taxon>
    </lineage>
</organism>
<feature type="site" description="Contributes to redox potential value" evidence="8">
    <location>
        <position position="33"/>
    </location>
</feature>
<evidence type="ECO:0000256" key="3">
    <source>
        <dbReference type="ARBA" id="ARBA00022982"/>
    </source>
</evidence>
<dbReference type="Pfam" id="PF00085">
    <property type="entry name" value="Thioredoxin"/>
    <property type="match status" value="1"/>
</dbReference>
<dbReference type="InterPro" id="IPR036249">
    <property type="entry name" value="Thioredoxin-like_sf"/>
</dbReference>
<evidence type="ECO:0000256" key="6">
    <source>
        <dbReference type="NCBIfam" id="TIGR01068"/>
    </source>
</evidence>
<dbReference type="GO" id="GO:0005829">
    <property type="term" value="C:cytosol"/>
    <property type="evidence" value="ECO:0007669"/>
    <property type="project" value="TreeGrafter"/>
</dbReference>
<evidence type="ECO:0000313" key="12">
    <source>
        <dbReference type="Proteomes" id="UP000753256"/>
    </source>
</evidence>
<comment type="similarity">
    <text evidence="1 7">Belongs to the thioredoxin family.</text>
</comment>
<dbReference type="InterPro" id="IPR013766">
    <property type="entry name" value="Thioredoxin_domain"/>
</dbReference>